<feature type="non-terminal residue" evidence="1">
    <location>
        <position position="63"/>
    </location>
</feature>
<protein>
    <submittedName>
        <fullName evidence="1">Uncharacterized protein</fullName>
    </submittedName>
</protein>
<reference evidence="1" key="1">
    <citation type="submission" date="2018-05" db="EMBL/GenBank/DDBJ databases">
        <authorList>
            <person name="Lanie J.A."/>
            <person name="Ng W.-L."/>
            <person name="Kazmierczak K.M."/>
            <person name="Andrzejewski T.M."/>
            <person name="Davidsen T.M."/>
            <person name="Wayne K.J."/>
            <person name="Tettelin H."/>
            <person name="Glass J.I."/>
            <person name="Rusch D."/>
            <person name="Podicherti R."/>
            <person name="Tsui H.-C.T."/>
            <person name="Winkler M.E."/>
        </authorList>
    </citation>
    <scope>NUCLEOTIDE SEQUENCE</scope>
</reference>
<gene>
    <name evidence="1" type="ORF">METZ01_LOCUS355880</name>
</gene>
<organism evidence="1">
    <name type="scientific">marine metagenome</name>
    <dbReference type="NCBI Taxonomy" id="408172"/>
    <lineage>
        <taxon>unclassified sequences</taxon>
        <taxon>metagenomes</taxon>
        <taxon>ecological metagenomes</taxon>
    </lineage>
</organism>
<sequence length="63" mass="7160">MAGYVEITLDEFKQEIEGEMGFTCINANKGSLNDTRGGYAEEYIYERVVKHNNPEDMLQALRG</sequence>
<dbReference type="EMBL" id="UINC01125296">
    <property type="protein sequence ID" value="SVD03026.1"/>
    <property type="molecule type" value="Genomic_DNA"/>
</dbReference>
<name>A0A382RZC5_9ZZZZ</name>
<dbReference type="AlphaFoldDB" id="A0A382RZC5"/>
<proteinExistence type="predicted"/>
<accession>A0A382RZC5</accession>
<evidence type="ECO:0000313" key="1">
    <source>
        <dbReference type="EMBL" id="SVD03026.1"/>
    </source>
</evidence>